<dbReference type="RefSeq" id="WP_043778604.1">
    <property type="nucleotide sequence ID" value="NZ_CP021081.1"/>
</dbReference>
<accession>A0A221SY96</accession>
<dbReference type="PANTHER" id="PTHR36302">
    <property type="entry name" value="BLR7088 PROTEIN"/>
    <property type="match status" value="1"/>
</dbReference>
<dbReference type="SUPFAM" id="SSF110087">
    <property type="entry name" value="DR1885-like metal-binding protein"/>
    <property type="match status" value="1"/>
</dbReference>
<sequence length="169" mass="17201">MPHLTVFSTSPLRAAALAAALLTAGGLALAQHTGHAAPAVTPARTMAAKLPLTVLSATIVTVPPGITETSAHLTLKNPGSTAVVLTGASSATFGHVMLMKTTRTGAMTGMKTVPTLTVPARGTLTMGPAGDHLMLMGLKRPLKPGEKITLTLKAKDGRTLNVTATVRKP</sequence>
<dbReference type="AlphaFoldDB" id="A0A221SY96"/>
<dbReference type="STRING" id="317577.GCA_000419625_01562"/>
<evidence type="ECO:0000313" key="2">
    <source>
        <dbReference type="EMBL" id="ASN81591.1"/>
    </source>
</evidence>
<name>A0A221SY96_9DEIO</name>
<protein>
    <recommendedName>
        <fullName evidence="4">Copper chaperone PCu(A)C</fullName>
    </recommendedName>
</protein>
<dbReference type="Gene3D" id="2.60.40.1890">
    <property type="entry name" value="PCu(A)C copper chaperone"/>
    <property type="match status" value="1"/>
</dbReference>
<dbReference type="EMBL" id="CP021081">
    <property type="protein sequence ID" value="ASN81591.1"/>
    <property type="molecule type" value="Genomic_DNA"/>
</dbReference>
<dbReference type="InterPro" id="IPR007410">
    <property type="entry name" value="LpqE-like"/>
</dbReference>
<proteinExistence type="predicted"/>
<evidence type="ECO:0000313" key="3">
    <source>
        <dbReference type="Proteomes" id="UP000259030"/>
    </source>
</evidence>
<organism evidence="2 3">
    <name type="scientific">Deinococcus ficus</name>
    <dbReference type="NCBI Taxonomy" id="317577"/>
    <lineage>
        <taxon>Bacteria</taxon>
        <taxon>Thermotogati</taxon>
        <taxon>Deinococcota</taxon>
        <taxon>Deinococci</taxon>
        <taxon>Deinococcales</taxon>
        <taxon>Deinococcaceae</taxon>
        <taxon>Deinococcus</taxon>
    </lineage>
</organism>
<dbReference type="Proteomes" id="UP000259030">
    <property type="component" value="Chromosome"/>
</dbReference>
<keyword evidence="1" id="KW-0732">Signal</keyword>
<dbReference type="KEGG" id="dfc:DFI_11820"/>
<evidence type="ECO:0008006" key="4">
    <source>
        <dbReference type="Google" id="ProtNLM"/>
    </source>
</evidence>
<evidence type="ECO:0000256" key="1">
    <source>
        <dbReference type="SAM" id="SignalP"/>
    </source>
</evidence>
<reference evidence="2 3" key="1">
    <citation type="submission" date="2017-05" db="EMBL/GenBank/DDBJ databases">
        <title>The complete genome sequence of Deinococcus ficus isolated from the rhizosphere of the Ficus religiosa L. in Taiwan.</title>
        <authorList>
            <person name="Wu K.-M."/>
            <person name="Liao T.-L."/>
            <person name="Liu Y.-M."/>
            <person name="Young C.-C."/>
            <person name="Tsai S.-F."/>
        </authorList>
    </citation>
    <scope>NUCLEOTIDE SEQUENCE [LARGE SCALE GENOMIC DNA]</scope>
    <source>
        <strain evidence="2 3">CC-FR2-10</strain>
    </source>
</reference>
<gene>
    <name evidence="2" type="ORF">DFI_11820</name>
</gene>
<feature type="signal peptide" evidence="1">
    <location>
        <begin position="1"/>
        <end position="30"/>
    </location>
</feature>
<keyword evidence="3" id="KW-1185">Reference proteome</keyword>
<dbReference type="InterPro" id="IPR058248">
    <property type="entry name" value="Lxx211020-like"/>
</dbReference>
<dbReference type="Pfam" id="PF04314">
    <property type="entry name" value="PCuAC"/>
    <property type="match status" value="1"/>
</dbReference>
<dbReference type="InterPro" id="IPR036182">
    <property type="entry name" value="PCuAC_sf"/>
</dbReference>
<dbReference type="PANTHER" id="PTHR36302:SF1">
    <property type="entry name" value="COPPER CHAPERONE PCU(A)C"/>
    <property type="match status" value="1"/>
</dbReference>
<feature type="chain" id="PRO_5011219618" description="Copper chaperone PCu(A)C" evidence="1">
    <location>
        <begin position="31"/>
        <end position="169"/>
    </location>
</feature>